<keyword evidence="2" id="KW-0808">Transferase</keyword>
<dbReference type="GO" id="GO:0008360">
    <property type="term" value="P:regulation of cell shape"/>
    <property type="evidence" value="ECO:0007669"/>
    <property type="project" value="UniProtKB-KW"/>
</dbReference>
<protein>
    <recommendedName>
        <fullName evidence="8">BioF2-like acetyltransferase domain-containing protein</fullName>
    </recommendedName>
</protein>
<evidence type="ECO:0000313" key="9">
    <source>
        <dbReference type="EMBL" id="ALM13300.1"/>
    </source>
</evidence>
<evidence type="ECO:0000256" key="7">
    <source>
        <dbReference type="SAM" id="MobiDB-lite"/>
    </source>
</evidence>
<evidence type="ECO:0000256" key="2">
    <source>
        <dbReference type="ARBA" id="ARBA00022679"/>
    </source>
</evidence>
<accession>A0A0S1SKS9</accession>
<dbReference type="InterPro" id="IPR038740">
    <property type="entry name" value="BioF2-like_GNAT_dom"/>
</dbReference>
<feature type="compositionally biased region" description="Polar residues" evidence="7">
    <location>
        <begin position="326"/>
        <end position="336"/>
    </location>
</feature>
<dbReference type="GO" id="GO:0009252">
    <property type="term" value="P:peptidoglycan biosynthetic process"/>
    <property type="evidence" value="ECO:0007669"/>
    <property type="project" value="UniProtKB-KW"/>
</dbReference>
<dbReference type="AlphaFoldDB" id="A0A0S1SHF8"/>
<accession>A0A0S1SHF8</accession>
<dbReference type="InterPro" id="IPR050644">
    <property type="entry name" value="PG_Glycine_Bridge_Synth"/>
</dbReference>
<proteinExistence type="inferred from homology"/>
<name>A0A0S1SHF8_9BACT</name>
<dbReference type="SUPFAM" id="SSF55729">
    <property type="entry name" value="Acyl-CoA N-acyltransferases (Nat)"/>
    <property type="match status" value="2"/>
</dbReference>
<accession>A0A0S1SPT5</accession>
<dbReference type="GO" id="GO:0016755">
    <property type="term" value="F:aminoacyltransferase activity"/>
    <property type="evidence" value="ECO:0007669"/>
    <property type="project" value="InterPro"/>
</dbReference>
<accession>A0A0S1SXA5</accession>
<evidence type="ECO:0000256" key="6">
    <source>
        <dbReference type="ARBA" id="ARBA00023316"/>
    </source>
</evidence>
<evidence type="ECO:0000256" key="5">
    <source>
        <dbReference type="ARBA" id="ARBA00023315"/>
    </source>
</evidence>
<dbReference type="InterPro" id="IPR016181">
    <property type="entry name" value="Acyl_CoA_acyltransferase"/>
</dbReference>
<gene>
    <name evidence="9" type="ORF">PeribacterD1_0621</name>
</gene>
<evidence type="ECO:0000313" key="10">
    <source>
        <dbReference type="Proteomes" id="UP000069135"/>
    </source>
</evidence>
<accession>A0A0S1STQ8</accession>
<reference evidence="9 10" key="2">
    <citation type="journal article" date="2016" name="PeerJ">
        <title>Analysis of five complete genome sequences for members of the class Peribacteria in the recently recognized Peregrinibacteria bacterial phylum.</title>
        <authorList>
            <person name="Anantharaman K."/>
            <person name="Brown C.T."/>
            <person name="Burstein D."/>
            <person name="Castelle C.J."/>
            <person name="Probst A.J."/>
            <person name="Thomas B.C."/>
            <person name="Williams K.H."/>
            <person name="Banfield J.F."/>
        </authorList>
    </citation>
    <scope>NUCLEOTIDE SEQUENCE [LARGE SCALE GENOMIC DNA]</scope>
    <source>
        <strain evidence="9">RIFOXYD1_FULL_PER-ii_59_16</strain>
    </source>
</reference>
<dbReference type="PROSITE" id="PS51191">
    <property type="entry name" value="FEMABX"/>
    <property type="match status" value="1"/>
</dbReference>
<evidence type="ECO:0000256" key="3">
    <source>
        <dbReference type="ARBA" id="ARBA00022960"/>
    </source>
</evidence>
<dbReference type="Gene3D" id="3.40.630.30">
    <property type="match status" value="2"/>
</dbReference>
<dbReference type="Proteomes" id="UP000069135">
    <property type="component" value="Chromosome"/>
</dbReference>
<evidence type="ECO:0000256" key="4">
    <source>
        <dbReference type="ARBA" id="ARBA00022984"/>
    </source>
</evidence>
<keyword evidence="4" id="KW-0573">Peptidoglycan synthesis</keyword>
<evidence type="ECO:0000259" key="8">
    <source>
        <dbReference type="Pfam" id="PF13480"/>
    </source>
</evidence>
<organism evidence="9 10">
    <name type="scientific">Candidatus Peribacter riflensis</name>
    <dbReference type="NCBI Taxonomy" id="1735162"/>
    <lineage>
        <taxon>Bacteria</taxon>
        <taxon>Candidatus Peregrinibacteriota</taxon>
        <taxon>Candidatus Peribacteria</taxon>
        <taxon>Candidatus Peribacterales</taxon>
        <taxon>Candidatus Peribacteraceae</taxon>
        <taxon>Candidatus Peribacter</taxon>
    </lineage>
</organism>
<dbReference type="KEGG" id="prf:PeribacterA2_0620"/>
<dbReference type="PANTHER" id="PTHR36174:SF1">
    <property type="entry name" value="LIPID II:GLYCINE GLYCYLTRANSFERASE"/>
    <property type="match status" value="1"/>
</dbReference>
<dbReference type="PANTHER" id="PTHR36174">
    <property type="entry name" value="LIPID II:GLYCINE GLYCYLTRANSFERASE"/>
    <property type="match status" value="1"/>
</dbReference>
<comment type="similarity">
    <text evidence="1">Belongs to the FemABX family.</text>
</comment>
<dbReference type="Pfam" id="PF13480">
    <property type="entry name" value="Acetyltransf_6"/>
    <property type="match status" value="1"/>
</dbReference>
<feature type="domain" description="BioF2-like acetyltransferase" evidence="8">
    <location>
        <begin position="178"/>
        <end position="307"/>
    </location>
</feature>
<evidence type="ECO:0000256" key="1">
    <source>
        <dbReference type="ARBA" id="ARBA00009943"/>
    </source>
</evidence>
<dbReference type="GO" id="GO:0071555">
    <property type="term" value="P:cell wall organization"/>
    <property type="evidence" value="ECO:0007669"/>
    <property type="project" value="UniProtKB-KW"/>
</dbReference>
<reference evidence="10" key="1">
    <citation type="submission" date="2015-10" db="EMBL/GenBank/DDBJ databases">
        <title>Analysis of five complete genome sequences for members of the class Peribacteria in the recently recognized Peregrinibacteria bacterial phylum.</title>
        <authorList>
            <person name="Anantharaman K."/>
            <person name="Brown C.T."/>
            <person name="Burstein D."/>
            <person name="Castelle C.J."/>
            <person name="Probst A.J."/>
            <person name="Thomas B.C."/>
            <person name="Williams K.H."/>
            <person name="Banfield J.F."/>
        </authorList>
    </citation>
    <scope>NUCLEOTIDE SEQUENCE [LARGE SCALE GENOMIC DNA]</scope>
</reference>
<keyword evidence="3" id="KW-0133">Cell shape</keyword>
<dbReference type="STRING" id="1735162.PeribacterB2_0620"/>
<dbReference type="Pfam" id="PF02388">
    <property type="entry name" value="FemAB"/>
    <property type="match status" value="1"/>
</dbReference>
<dbReference type="EMBL" id="CP013065">
    <property type="protein sequence ID" value="ALM13300.1"/>
    <property type="molecule type" value="Genomic_DNA"/>
</dbReference>
<sequence>MTIQEATNPQEWDAFLATQTFRPFLQSWTMGEVYRDTKQEPIRLEVREGQEIVAICLAILVPARRGRHLMIPYGPVMRSTEYGVQSTEVFNLLLEKLKRVAKEHRCSFIRMSPFWPSDFPSSRVPSAIPSPLHLLAEHLWYLPLQTPDPWQFNSPLTAGEGLGVRGTHRTEEELLAGLRKTTRNLVRRAERDGVTVEASKDPNREIEHFIALHEETRQRHGFTPYTHAFFRSQVRRFSARNECTLYLARFQGEVAAASIHMHAFGECSYHHGASTHRLSKVPTSYLLQWTAIRDALKRGDHVYNFWGIAPVIGNRESGIGPRTSEQEQGSSRSPNPESRIPSSHPFAGVTLFKTGFGGGLLPLTHCMDFPLSARYHLTRAFELLRKWRRGF</sequence>
<keyword evidence="5" id="KW-0012">Acyltransferase</keyword>
<feature type="region of interest" description="Disordered" evidence="7">
    <location>
        <begin position="317"/>
        <end position="342"/>
    </location>
</feature>
<dbReference type="InterPro" id="IPR003447">
    <property type="entry name" value="FEMABX"/>
</dbReference>
<keyword evidence="6" id="KW-0961">Cell wall biogenesis/degradation</keyword>